<reference evidence="8" key="1">
    <citation type="submission" date="2022-11" db="EMBL/GenBank/DDBJ databases">
        <authorList>
            <person name="Petersen C."/>
        </authorList>
    </citation>
    <scope>NUCLEOTIDE SEQUENCE</scope>
    <source>
        <strain evidence="8">IBT 22155</strain>
    </source>
</reference>
<dbReference type="AlphaFoldDB" id="A0A9W9HFL3"/>
<protein>
    <submittedName>
        <fullName evidence="8">Transcriptional regulator family: Fungal Specific TF</fullName>
    </submittedName>
</protein>
<dbReference type="GeneID" id="81400667"/>
<dbReference type="PANTHER" id="PTHR31001">
    <property type="entry name" value="UNCHARACTERIZED TRANSCRIPTIONAL REGULATORY PROTEIN"/>
    <property type="match status" value="1"/>
</dbReference>
<accession>A0A9W9HFL3</accession>
<keyword evidence="4" id="KW-0804">Transcription</keyword>
<keyword evidence="5" id="KW-0539">Nucleus</keyword>
<reference evidence="8" key="2">
    <citation type="journal article" date="2023" name="IMA Fungus">
        <title>Comparative genomic study of the Penicillium genus elucidates a diverse pangenome and 15 lateral gene transfer events.</title>
        <authorList>
            <person name="Petersen C."/>
            <person name="Sorensen T."/>
            <person name="Nielsen M.R."/>
            <person name="Sondergaard T.E."/>
            <person name="Sorensen J.L."/>
            <person name="Fitzpatrick D.A."/>
            <person name="Frisvad J.C."/>
            <person name="Nielsen K.L."/>
        </authorList>
    </citation>
    <scope>NUCLEOTIDE SEQUENCE</scope>
    <source>
        <strain evidence="8">IBT 22155</strain>
    </source>
</reference>
<dbReference type="Gene3D" id="4.10.240.10">
    <property type="entry name" value="Zn(2)-C6 fungal-type DNA-binding domain"/>
    <property type="match status" value="1"/>
</dbReference>
<dbReference type="InterPro" id="IPR036864">
    <property type="entry name" value="Zn2-C6_fun-type_DNA-bd_sf"/>
</dbReference>
<sequence length="270" mass="29930">MNPPPAGEPSVQRASINRRSKPQLSCNLCRRRKLRCDRKEPCSTCTARGLALSCAYPINQAPAQRRRAPGAHETHRGRPEATVQDRLGQLEQIVVSLMQKTTSGGQERSDQHLGASIPQDRPEQGSPEGTTNSEDSPAPSDSGNVWFSSSDAQYIGGTHWAAILDGIADLKEQLERDDHRNMENPAILPTFLLYGCKSASKEDILAALPDRPAVDRYISQYFNRLDLAPCKPLMCNIGVSANPEYLMLQPAYTVVNFLERYANEFAKQHE</sequence>
<keyword evidence="2" id="KW-0805">Transcription regulation</keyword>
<keyword evidence="9" id="KW-1185">Reference proteome</keyword>
<name>A0A9W9HFL3_9EURO</name>
<dbReference type="GO" id="GO:0008270">
    <property type="term" value="F:zinc ion binding"/>
    <property type="evidence" value="ECO:0007669"/>
    <property type="project" value="InterPro"/>
</dbReference>
<dbReference type="PROSITE" id="PS50048">
    <property type="entry name" value="ZN2_CY6_FUNGAL_2"/>
    <property type="match status" value="1"/>
</dbReference>
<dbReference type="SUPFAM" id="SSF57701">
    <property type="entry name" value="Zn2/Cys6 DNA-binding domain"/>
    <property type="match status" value="1"/>
</dbReference>
<evidence type="ECO:0000313" key="8">
    <source>
        <dbReference type="EMBL" id="KAJ5146189.1"/>
    </source>
</evidence>
<feature type="compositionally biased region" description="Polar residues" evidence="6">
    <location>
        <begin position="127"/>
        <end position="147"/>
    </location>
</feature>
<dbReference type="RefSeq" id="XP_056526663.1">
    <property type="nucleotide sequence ID" value="XM_056661497.1"/>
</dbReference>
<dbReference type="InterPro" id="IPR001138">
    <property type="entry name" value="Zn2Cys6_DnaBD"/>
</dbReference>
<dbReference type="GO" id="GO:0003677">
    <property type="term" value="F:DNA binding"/>
    <property type="evidence" value="ECO:0007669"/>
    <property type="project" value="UniProtKB-KW"/>
</dbReference>
<comment type="caution">
    <text evidence="8">The sequence shown here is derived from an EMBL/GenBank/DDBJ whole genome shotgun (WGS) entry which is preliminary data.</text>
</comment>
<dbReference type="Proteomes" id="UP001149079">
    <property type="component" value="Unassembled WGS sequence"/>
</dbReference>
<keyword evidence="3" id="KW-0238">DNA-binding</keyword>
<comment type="subcellular location">
    <subcellularLocation>
        <location evidence="1">Nucleus</location>
    </subcellularLocation>
</comment>
<evidence type="ECO:0000256" key="2">
    <source>
        <dbReference type="ARBA" id="ARBA00023015"/>
    </source>
</evidence>
<dbReference type="PROSITE" id="PS00463">
    <property type="entry name" value="ZN2_CY6_FUNGAL_1"/>
    <property type="match status" value="1"/>
</dbReference>
<dbReference type="OrthoDB" id="4934715at2759"/>
<dbReference type="SMART" id="SM00066">
    <property type="entry name" value="GAL4"/>
    <property type="match status" value="1"/>
</dbReference>
<gene>
    <name evidence="8" type="ORF">N7515_000753</name>
</gene>
<evidence type="ECO:0000259" key="7">
    <source>
        <dbReference type="PROSITE" id="PS50048"/>
    </source>
</evidence>
<dbReference type="EMBL" id="JAPQKL010000001">
    <property type="protein sequence ID" value="KAJ5146189.1"/>
    <property type="molecule type" value="Genomic_DNA"/>
</dbReference>
<evidence type="ECO:0000256" key="6">
    <source>
        <dbReference type="SAM" id="MobiDB-lite"/>
    </source>
</evidence>
<dbReference type="GO" id="GO:0005634">
    <property type="term" value="C:nucleus"/>
    <property type="evidence" value="ECO:0007669"/>
    <property type="project" value="UniProtKB-SubCell"/>
</dbReference>
<feature type="domain" description="Zn(2)-C6 fungal-type" evidence="7">
    <location>
        <begin position="25"/>
        <end position="56"/>
    </location>
</feature>
<proteinExistence type="predicted"/>
<feature type="region of interest" description="Disordered" evidence="6">
    <location>
        <begin position="100"/>
        <end position="147"/>
    </location>
</feature>
<evidence type="ECO:0000256" key="4">
    <source>
        <dbReference type="ARBA" id="ARBA00023163"/>
    </source>
</evidence>
<feature type="compositionally biased region" description="Basic and acidic residues" evidence="6">
    <location>
        <begin position="70"/>
        <end position="79"/>
    </location>
</feature>
<dbReference type="PANTHER" id="PTHR31001:SF74">
    <property type="entry name" value="ZN(II)2CYS6 TRANSCRIPTION FACTOR (EUROFUNG)"/>
    <property type="match status" value="1"/>
</dbReference>
<evidence type="ECO:0000256" key="1">
    <source>
        <dbReference type="ARBA" id="ARBA00004123"/>
    </source>
</evidence>
<evidence type="ECO:0000256" key="5">
    <source>
        <dbReference type="ARBA" id="ARBA00023242"/>
    </source>
</evidence>
<dbReference type="CDD" id="cd00067">
    <property type="entry name" value="GAL4"/>
    <property type="match status" value="1"/>
</dbReference>
<evidence type="ECO:0000313" key="9">
    <source>
        <dbReference type="Proteomes" id="UP001149079"/>
    </source>
</evidence>
<dbReference type="Pfam" id="PF00172">
    <property type="entry name" value="Zn_clus"/>
    <property type="match status" value="1"/>
</dbReference>
<feature type="region of interest" description="Disordered" evidence="6">
    <location>
        <begin position="62"/>
        <end position="86"/>
    </location>
</feature>
<dbReference type="GO" id="GO:0000981">
    <property type="term" value="F:DNA-binding transcription factor activity, RNA polymerase II-specific"/>
    <property type="evidence" value="ECO:0007669"/>
    <property type="project" value="InterPro"/>
</dbReference>
<evidence type="ECO:0000256" key="3">
    <source>
        <dbReference type="ARBA" id="ARBA00023125"/>
    </source>
</evidence>
<organism evidence="8 9">
    <name type="scientific">Penicillium bovifimosum</name>
    <dbReference type="NCBI Taxonomy" id="126998"/>
    <lineage>
        <taxon>Eukaryota</taxon>
        <taxon>Fungi</taxon>
        <taxon>Dikarya</taxon>
        <taxon>Ascomycota</taxon>
        <taxon>Pezizomycotina</taxon>
        <taxon>Eurotiomycetes</taxon>
        <taxon>Eurotiomycetidae</taxon>
        <taxon>Eurotiales</taxon>
        <taxon>Aspergillaceae</taxon>
        <taxon>Penicillium</taxon>
    </lineage>
</organism>
<dbReference type="InterPro" id="IPR050613">
    <property type="entry name" value="Sec_Metabolite_Reg"/>
</dbReference>